<feature type="signal peptide" evidence="1">
    <location>
        <begin position="1"/>
        <end position="24"/>
    </location>
</feature>
<comment type="caution">
    <text evidence="2">The sequence shown here is derived from an EMBL/GenBank/DDBJ whole genome shotgun (WGS) entry which is preliminary data.</text>
</comment>
<evidence type="ECO:0000256" key="1">
    <source>
        <dbReference type="SAM" id="SignalP"/>
    </source>
</evidence>
<proteinExistence type="predicted"/>
<reference evidence="2 3" key="1">
    <citation type="submission" date="2019-10" db="EMBL/GenBank/DDBJ databases">
        <title>Whole genome shotgun sequence of Acrocarpospora macrocephala NBRC 16266.</title>
        <authorList>
            <person name="Ichikawa N."/>
            <person name="Kimura A."/>
            <person name="Kitahashi Y."/>
            <person name="Komaki H."/>
            <person name="Oguchi A."/>
        </authorList>
    </citation>
    <scope>NUCLEOTIDE SEQUENCE [LARGE SCALE GENOMIC DNA]</scope>
    <source>
        <strain evidence="2 3">NBRC 16266</strain>
    </source>
</reference>
<keyword evidence="1" id="KW-0732">Signal</keyword>
<evidence type="ECO:0000313" key="2">
    <source>
        <dbReference type="EMBL" id="GES12075.1"/>
    </source>
</evidence>
<dbReference type="EMBL" id="BLAE01000034">
    <property type="protein sequence ID" value="GES12075.1"/>
    <property type="molecule type" value="Genomic_DNA"/>
</dbReference>
<dbReference type="AlphaFoldDB" id="A0A5M3WRW5"/>
<evidence type="ECO:0000313" key="3">
    <source>
        <dbReference type="Proteomes" id="UP000331127"/>
    </source>
</evidence>
<sequence>MISTAIALLIGIALPLTSAQPASARACSSMVNGSYKAYGTLSVHVRGTSCSTRKGHLTLSNDAHCCPQVWVKVERQLWGSYGWLTTHKQSAYTLWRSYAEIDTATVPSRPSDGDERFHACWAYGDPYGPEPGAASWNCAGWVD</sequence>
<gene>
    <name evidence="2" type="ORF">Amac_056720</name>
</gene>
<name>A0A5M3WRW5_9ACTN</name>
<feature type="chain" id="PRO_5024334199" description="Secreted protein" evidence="1">
    <location>
        <begin position="25"/>
        <end position="143"/>
    </location>
</feature>
<dbReference type="Proteomes" id="UP000331127">
    <property type="component" value="Unassembled WGS sequence"/>
</dbReference>
<keyword evidence="3" id="KW-1185">Reference proteome</keyword>
<organism evidence="2 3">
    <name type="scientific">Acrocarpospora macrocephala</name>
    <dbReference type="NCBI Taxonomy" id="150177"/>
    <lineage>
        <taxon>Bacteria</taxon>
        <taxon>Bacillati</taxon>
        <taxon>Actinomycetota</taxon>
        <taxon>Actinomycetes</taxon>
        <taxon>Streptosporangiales</taxon>
        <taxon>Streptosporangiaceae</taxon>
        <taxon>Acrocarpospora</taxon>
    </lineage>
</organism>
<evidence type="ECO:0008006" key="4">
    <source>
        <dbReference type="Google" id="ProtNLM"/>
    </source>
</evidence>
<accession>A0A5M3WRW5</accession>
<protein>
    <recommendedName>
        <fullName evidence="4">Secreted protein</fullName>
    </recommendedName>
</protein>